<name>A0ABY8QKZ6_9RHOB</name>
<feature type="coiled-coil region" evidence="1">
    <location>
        <begin position="694"/>
        <end position="728"/>
    </location>
</feature>
<feature type="region of interest" description="Disordered" evidence="2">
    <location>
        <begin position="294"/>
        <end position="316"/>
    </location>
</feature>
<keyword evidence="1" id="KW-0175">Coiled coil</keyword>
<proteinExistence type="predicted"/>
<organism evidence="3 4">
    <name type="scientific">Tropicibacter oceani</name>
    <dbReference type="NCBI Taxonomy" id="3058420"/>
    <lineage>
        <taxon>Bacteria</taxon>
        <taxon>Pseudomonadati</taxon>
        <taxon>Pseudomonadota</taxon>
        <taxon>Alphaproteobacteria</taxon>
        <taxon>Rhodobacterales</taxon>
        <taxon>Roseobacteraceae</taxon>
        <taxon>Tropicibacter</taxon>
    </lineage>
</organism>
<sequence>MKIRSITLDNVRRFTDPVTVGPIADGITLLCQPNESGKSTLFDALHAFFFVKYSAWRAEIAALQPHSGGKIAVALTLEVDGQEWRVRKQWQRGSGGEIRAWQGGTLRHQGDDAEHWLTDLVRGDGSGPSGLLWVRQGRVTLSVDGKYGGQDAKGEEHEQRRNLLTMITGAMDDLTGGKTMDGALDSCLGELAQLQTSTGRPKAGGAWAEAQALVDDLQAREARLAAQADELHDALTERRRLGTQLRDLEDPDTRARDTQDLNTAEAALKDAERHASQVAQAATEAALARQTHSAALAEAKAAEQRRKERRDAQGLAAQTETAAKAALDKLTEATTAWETASAALRAAEQDEKTARDHVQRVARRDAAQAAVAQRQKMSEVLTKAEAAETRAAKALAEAGRGPEQAVVDRIEALQRKLETARAVREAAGPKLTVQYHDGAPLLALDGTPMPDGMVHAVTGRSRIDIPGIGTLTISPAQDGAADPVKQAEMALSQALDAAGWPDLDKMRQAALARADALRMAQLAQQELRTLAPEGLQALRNDLARLPVIDDGDDTPLPDAETTEAAAHAAAQALSLAREVETESRSRRDAAKDLSTETRAHASAAAARLDRARQAAGDLPDQHDDTERQRIEALRLSAEEAEARHRALADGAPNLSAATARLNRIRAVIQQRADAIQTARLRLAELRAIIDTRAEEGVEEALQDTRLRLEAARERLDRVSFEVEVLRRLAAALQGAQTAARDRYYAPIAAELRPLLEELWDDAELVWSDDTLLPSGMIRKGETEPIDTLSGGTQEQIALLVRLAFARLLAKAGRHAPLILDDALVYSDDDRIEHLFNALHGAAQDLQIIVLSCRQRAFRALGAPQVDFLPAQIETP</sequence>
<feature type="compositionally biased region" description="Basic and acidic residues" evidence="2">
    <location>
        <begin position="577"/>
        <end position="599"/>
    </location>
</feature>
<dbReference type="Gene3D" id="3.40.50.300">
    <property type="entry name" value="P-loop containing nucleotide triphosphate hydrolases"/>
    <property type="match status" value="2"/>
</dbReference>
<reference evidence="3 4" key="1">
    <citation type="submission" date="2023-05" db="EMBL/GenBank/DDBJ databases">
        <title>YMD87, complete Genome.</title>
        <authorList>
            <person name="Zhang J."/>
            <person name="Xu X."/>
        </authorList>
    </citation>
    <scope>NUCLEOTIDE SEQUENCE [LARGE SCALE GENOMIC DNA]</scope>
    <source>
        <strain evidence="3 4">YMD87</strain>
    </source>
</reference>
<gene>
    <name evidence="3" type="ORF">QF118_03855</name>
</gene>
<evidence type="ECO:0000256" key="1">
    <source>
        <dbReference type="SAM" id="Coils"/>
    </source>
</evidence>
<evidence type="ECO:0000313" key="4">
    <source>
        <dbReference type="Proteomes" id="UP001241605"/>
    </source>
</evidence>
<keyword evidence="4" id="KW-1185">Reference proteome</keyword>
<feature type="region of interest" description="Disordered" evidence="2">
    <location>
        <begin position="573"/>
        <end position="626"/>
    </location>
</feature>
<evidence type="ECO:0000256" key="2">
    <source>
        <dbReference type="SAM" id="MobiDB-lite"/>
    </source>
</evidence>
<dbReference type="RefSeq" id="WP_282301332.1">
    <property type="nucleotide sequence ID" value="NZ_CP124616.1"/>
</dbReference>
<dbReference type="InterPro" id="IPR027417">
    <property type="entry name" value="P-loop_NTPase"/>
</dbReference>
<accession>A0ABY8QKZ6</accession>
<dbReference type="PANTHER" id="PTHR41259:SF1">
    <property type="entry name" value="DOUBLE-STRAND BREAK REPAIR RAD50 ATPASE, PUTATIVE-RELATED"/>
    <property type="match status" value="1"/>
</dbReference>
<dbReference type="Proteomes" id="UP001241605">
    <property type="component" value="Chromosome"/>
</dbReference>
<evidence type="ECO:0000313" key="3">
    <source>
        <dbReference type="EMBL" id="WGW04696.1"/>
    </source>
</evidence>
<protein>
    <submittedName>
        <fullName evidence="3">AAA family ATPase</fullName>
    </submittedName>
</protein>
<dbReference type="PANTHER" id="PTHR41259">
    <property type="entry name" value="DOUBLE-STRAND BREAK REPAIR RAD50 ATPASE, PUTATIVE-RELATED"/>
    <property type="match status" value="1"/>
</dbReference>
<dbReference type="EMBL" id="CP124616">
    <property type="protein sequence ID" value="WGW04696.1"/>
    <property type="molecule type" value="Genomic_DNA"/>
</dbReference>
<feature type="coiled-coil region" evidence="1">
    <location>
        <begin position="214"/>
        <end position="281"/>
    </location>
</feature>
<feature type="compositionally biased region" description="Basic and acidic residues" evidence="2">
    <location>
        <begin position="300"/>
        <end position="312"/>
    </location>
</feature>
<dbReference type="SUPFAM" id="SSF52540">
    <property type="entry name" value="P-loop containing nucleoside triphosphate hydrolases"/>
    <property type="match status" value="1"/>
</dbReference>